<organism evidence="13 14">
    <name type="scientific">Holothuria leucospilota</name>
    <name type="common">Black long sea cucumber</name>
    <name type="synonym">Mertensiothuria leucospilota</name>
    <dbReference type="NCBI Taxonomy" id="206669"/>
    <lineage>
        <taxon>Eukaryota</taxon>
        <taxon>Metazoa</taxon>
        <taxon>Echinodermata</taxon>
        <taxon>Eleutherozoa</taxon>
        <taxon>Echinozoa</taxon>
        <taxon>Holothuroidea</taxon>
        <taxon>Aspidochirotacea</taxon>
        <taxon>Aspidochirotida</taxon>
        <taxon>Holothuriidae</taxon>
        <taxon>Holothuria</taxon>
    </lineage>
</organism>
<accession>A0A9Q1HCR7</accession>
<dbReference type="GO" id="GO:0004725">
    <property type="term" value="F:protein tyrosine phosphatase activity"/>
    <property type="evidence" value="ECO:0007669"/>
    <property type="project" value="UniProtKB-EC"/>
</dbReference>
<dbReference type="GO" id="GO:0016020">
    <property type="term" value="C:membrane"/>
    <property type="evidence" value="ECO:0007669"/>
    <property type="project" value="UniProtKB-SubCell"/>
</dbReference>
<dbReference type="InterPro" id="IPR016130">
    <property type="entry name" value="Tyr_Pase_AS"/>
</dbReference>
<dbReference type="SMART" id="SM00060">
    <property type="entry name" value="FN3"/>
    <property type="match status" value="1"/>
</dbReference>
<dbReference type="PROSITE" id="PS50853">
    <property type="entry name" value="FN3"/>
    <property type="match status" value="2"/>
</dbReference>
<dbReference type="OrthoDB" id="6058203at2759"/>
<evidence type="ECO:0000256" key="1">
    <source>
        <dbReference type="ARBA" id="ARBA00004167"/>
    </source>
</evidence>
<evidence type="ECO:0000259" key="11">
    <source>
        <dbReference type="PROSITE" id="PS50056"/>
    </source>
</evidence>
<evidence type="ECO:0000256" key="7">
    <source>
        <dbReference type="ARBA" id="ARBA00051722"/>
    </source>
</evidence>
<dbReference type="EMBL" id="JAIZAY010000006">
    <property type="protein sequence ID" value="KAJ8040471.1"/>
    <property type="molecule type" value="Genomic_DNA"/>
</dbReference>
<dbReference type="EC" id="3.1.3.48" evidence="2"/>
<keyword evidence="9" id="KW-0812">Transmembrane</keyword>
<dbReference type="FunFam" id="3.90.190.10:FF:000102">
    <property type="entry name" value="Receptor-type tyrosine-protein phosphatase"/>
    <property type="match status" value="1"/>
</dbReference>
<dbReference type="SMART" id="SM00404">
    <property type="entry name" value="PTPc_motif"/>
    <property type="match status" value="2"/>
</dbReference>
<keyword evidence="14" id="KW-1185">Reference proteome</keyword>
<evidence type="ECO:0000256" key="9">
    <source>
        <dbReference type="SAM" id="Phobius"/>
    </source>
</evidence>
<dbReference type="AlphaFoldDB" id="A0A9Q1HCR7"/>
<feature type="region of interest" description="Disordered" evidence="8">
    <location>
        <begin position="386"/>
        <end position="441"/>
    </location>
</feature>
<dbReference type="InterPro" id="IPR036116">
    <property type="entry name" value="FN3_sf"/>
</dbReference>
<evidence type="ECO:0000313" key="13">
    <source>
        <dbReference type="EMBL" id="KAJ8040471.1"/>
    </source>
</evidence>
<evidence type="ECO:0000256" key="6">
    <source>
        <dbReference type="ARBA" id="ARBA00023136"/>
    </source>
</evidence>
<dbReference type="PROSITE" id="PS50056">
    <property type="entry name" value="TYR_PHOSPHATASE_2"/>
    <property type="match status" value="2"/>
</dbReference>
<evidence type="ECO:0000256" key="8">
    <source>
        <dbReference type="SAM" id="MobiDB-lite"/>
    </source>
</evidence>
<dbReference type="Pfam" id="PF00102">
    <property type="entry name" value="Y_phosphatase"/>
    <property type="match status" value="2"/>
</dbReference>
<dbReference type="InterPro" id="IPR000242">
    <property type="entry name" value="PTP_cat"/>
</dbReference>
<feature type="domain" description="Tyrosine specific protein phosphatases" evidence="11">
    <location>
        <begin position="862"/>
        <end position="935"/>
    </location>
</feature>
<feature type="domain" description="Tyrosine specific protein phosphatases" evidence="11">
    <location>
        <begin position="644"/>
        <end position="715"/>
    </location>
</feature>
<comment type="catalytic activity">
    <reaction evidence="7">
        <text>O-phospho-L-tyrosyl-[protein] + H2O = L-tyrosyl-[protein] + phosphate</text>
        <dbReference type="Rhea" id="RHEA:10684"/>
        <dbReference type="Rhea" id="RHEA-COMP:10136"/>
        <dbReference type="Rhea" id="RHEA-COMP:20101"/>
        <dbReference type="ChEBI" id="CHEBI:15377"/>
        <dbReference type="ChEBI" id="CHEBI:43474"/>
        <dbReference type="ChEBI" id="CHEBI:46858"/>
        <dbReference type="ChEBI" id="CHEBI:61978"/>
        <dbReference type="EC" id="3.1.3.48"/>
    </reaction>
</comment>
<evidence type="ECO:0000313" key="14">
    <source>
        <dbReference type="Proteomes" id="UP001152320"/>
    </source>
</evidence>
<evidence type="ECO:0000259" key="12">
    <source>
        <dbReference type="PROSITE" id="PS50853"/>
    </source>
</evidence>
<dbReference type="PANTHER" id="PTHR19134">
    <property type="entry name" value="RECEPTOR-TYPE TYROSINE-PROTEIN PHOSPHATASE"/>
    <property type="match status" value="1"/>
</dbReference>
<feature type="domain" description="Tyrosine-protein phosphatase" evidence="10">
    <location>
        <begin position="801"/>
        <end position="944"/>
    </location>
</feature>
<dbReference type="PANTHER" id="PTHR19134:SF560">
    <property type="entry name" value="PROTEIN-TYROSINE-PHOSPHATASE"/>
    <property type="match status" value="1"/>
</dbReference>
<reference evidence="13" key="1">
    <citation type="submission" date="2021-10" db="EMBL/GenBank/DDBJ databases">
        <title>Tropical sea cucumber genome reveals ecological adaptation and Cuvierian tubules defense mechanism.</title>
        <authorList>
            <person name="Chen T."/>
        </authorList>
    </citation>
    <scope>NUCLEOTIDE SEQUENCE</scope>
    <source>
        <strain evidence="13">Nanhai2018</strain>
        <tissue evidence="13">Muscle</tissue>
    </source>
</reference>
<feature type="compositionally biased region" description="Acidic residues" evidence="8">
    <location>
        <begin position="417"/>
        <end position="434"/>
    </location>
</feature>
<dbReference type="Gene3D" id="3.90.190.10">
    <property type="entry name" value="Protein tyrosine phosphatase superfamily"/>
    <property type="match status" value="2"/>
</dbReference>
<dbReference type="CDD" id="cd00063">
    <property type="entry name" value="FN3"/>
    <property type="match status" value="1"/>
</dbReference>
<dbReference type="InterPro" id="IPR003961">
    <property type="entry name" value="FN3_dom"/>
</dbReference>
<evidence type="ECO:0000256" key="2">
    <source>
        <dbReference type="ARBA" id="ARBA00013064"/>
    </source>
</evidence>
<keyword evidence="5" id="KW-0904">Protein phosphatase</keyword>
<dbReference type="InterPro" id="IPR013783">
    <property type="entry name" value="Ig-like_fold"/>
</dbReference>
<feature type="compositionally biased region" description="Low complexity" evidence="8">
    <location>
        <begin position="394"/>
        <end position="403"/>
    </location>
</feature>
<proteinExistence type="predicted"/>
<dbReference type="InterPro" id="IPR029021">
    <property type="entry name" value="Prot-tyrosine_phosphatase-like"/>
</dbReference>
<dbReference type="Proteomes" id="UP001152320">
    <property type="component" value="Chromosome 6"/>
</dbReference>
<dbReference type="PRINTS" id="PR00700">
    <property type="entry name" value="PRTYPHPHTASE"/>
</dbReference>
<keyword evidence="9" id="KW-1133">Transmembrane helix</keyword>
<keyword evidence="3" id="KW-0732">Signal</keyword>
<evidence type="ECO:0000256" key="3">
    <source>
        <dbReference type="ARBA" id="ARBA00022729"/>
    </source>
</evidence>
<feature type="transmembrane region" description="Helical" evidence="9">
    <location>
        <begin position="333"/>
        <end position="357"/>
    </location>
</feature>
<feature type="domain" description="Tyrosine-protein phosphatase" evidence="10">
    <location>
        <begin position="469"/>
        <end position="724"/>
    </location>
</feature>
<keyword evidence="6 9" id="KW-0472">Membrane</keyword>
<protein>
    <recommendedName>
        <fullName evidence="2">protein-tyrosine-phosphatase</fullName>
        <ecNumber evidence="2">3.1.3.48</ecNumber>
    </recommendedName>
</protein>
<evidence type="ECO:0000256" key="4">
    <source>
        <dbReference type="ARBA" id="ARBA00022801"/>
    </source>
</evidence>
<keyword evidence="13" id="KW-0675">Receptor</keyword>
<comment type="subcellular location">
    <subcellularLocation>
        <location evidence="1">Membrane</location>
        <topology evidence="1">Single-pass membrane protein</topology>
    </subcellularLocation>
</comment>
<dbReference type="InterPro" id="IPR000387">
    <property type="entry name" value="Tyr_Pase_dom"/>
</dbReference>
<keyword evidence="4" id="KW-0378">Hydrolase</keyword>
<sequence length="954" mass="107584">MTGACQNSECIPGYMIYAGSLSCQGVESVSSSKINPNTTSDVNCVTQIFRSSAEVLTLNLSREPDQVVNHKIQFVNRTMMGDTEVWRFTANDVKDGDELFCLLLRGDDISANLSSTIIEYDLPSLRSPPTLRAATATSISIRWRSWDPDRDYGDPPVVAYIPYYRKAVSEEWISGTAVSPGEGTLEFMADNLEAETEYSFSVSVVREGVNGEGPRGPSANFRTNCDVSDVTPQNVMAYFNETSKQVNISWQIPDNMCSSGISSFSIYYKIEGSNQEPQFLANSEPDVTWITVNTPVSGEEKFSFFVTLTIDEESALSEESNQLMIKIGDSPGLPIIIIIIAIVVVVVIFIILVFVLLRVWKKKDDVENVASYTKHNGGYEADAVTLGMDGNDCNSPPNGSGKSKPSEEPPVVINLGEEAESEDEMEEDEEEETHAEDPDIVYGNLQKPQKVKVTDLRNYINMNLQEGRLEQEFSLLKAGKQFPWTVAEKKENKKKNRFRNMFTYDHSRVVLEVLPNDEHSDYYNASYIMNQKGKKAFIAAQGPNTASLNDFWRMAWSEEVSTIVMVTNVIEKGKDRCLQYWPDEVGSMKAFGDIKVVLEECTGFADYIIRKLNVIQLNGARVIHQLHYVSWPDMGTPKQPTPLIAFVKQAKLIHREKKTPMVVHCSAGVGRTGTFIALYSLLDNVLNDEYVHVFDFVKKMRENRVNMVQTGKQYVFLYRCLMEASLTNDTEMTRDDISKLAVDLDQSRPKKEFQLLKQFEEDDEAYQNYLRAAGCKRPFSMSEKCYNLSMLITANLLKVPYWPTSDFIKHGKYSVSCKGTETELAFILRQLEVSQDESKDVLSVNHLQLTSWPARNNLSGLDSIIRKVTSLQTCQMVDGPVIVHCVDGEGLSGIFVAVSSEIERLQLTGKMDMFKTVRQLRETNTDVLALEEDYIVCYKLLLQYLQGLHTYQNM</sequence>
<gene>
    <name evidence="13" type="ORF">HOLleu_14769</name>
</gene>
<dbReference type="Gene3D" id="2.60.40.10">
    <property type="entry name" value="Immunoglobulins"/>
    <property type="match status" value="1"/>
</dbReference>
<dbReference type="SUPFAM" id="SSF52799">
    <property type="entry name" value="(Phosphotyrosine protein) phosphatases II"/>
    <property type="match status" value="2"/>
</dbReference>
<name>A0A9Q1HCR7_HOLLE</name>
<evidence type="ECO:0000256" key="5">
    <source>
        <dbReference type="ARBA" id="ARBA00022912"/>
    </source>
</evidence>
<dbReference type="InterPro" id="IPR050348">
    <property type="entry name" value="Protein-Tyr_Phosphatase"/>
</dbReference>
<dbReference type="SMART" id="SM00194">
    <property type="entry name" value="PTPc"/>
    <property type="match status" value="1"/>
</dbReference>
<dbReference type="CDD" id="cd00047">
    <property type="entry name" value="PTPc"/>
    <property type="match status" value="2"/>
</dbReference>
<evidence type="ECO:0000259" key="10">
    <source>
        <dbReference type="PROSITE" id="PS50055"/>
    </source>
</evidence>
<dbReference type="InterPro" id="IPR003595">
    <property type="entry name" value="Tyr_Pase_cat"/>
</dbReference>
<comment type="caution">
    <text evidence="13">The sequence shown here is derived from an EMBL/GenBank/DDBJ whole genome shotgun (WGS) entry which is preliminary data.</text>
</comment>
<dbReference type="PROSITE" id="PS50055">
    <property type="entry name" value="TYR_PHOSPHATASE_PTP"/>
    <property type="match status" value="2"/>
</dbReference>
<dbReference type="PROSITE" id="PS00383">
    <property type="entry name" value="TYR_PHOSPHATASE_1"/>
    <property type="match status" value="1"/>
</dbReference>
<feature type="domain" description="Fibronectin type-III" evidence="12">
    <location>
        <begin position="125"/>
        <end position="226"/>
    </location>
</feature>
<feature type="domain" description="Fibronectin type-III" evidence="12">
    <location>
        <begin position="231"/>
        <end position="330"/>
    </location>
</feature>
<dbReference type="SUPFAM" id="SSF49265">
    <property type="entry name" value="Fibronectin type III"/>
    <property type="match status" value="1"/>
</dbReference>